<feature type="chain" id="PRO_5040880016" evidence="1">
    <location>
        <begin position="23"/>
        <end position="106"/>
    </location>
</feature>
<evidence type="ECO:0000256" key="1">
    <source>
        <dbReference type="SAM" id="SignalP"/>
    </source>
</evidence>
<dbReference type="AlphaFoldDB" id="A0A9W6TRA5"/>
<evidence type="ECO:0000313" key="2">
    <source>
        <dbReference type="EMBL" id="GMF17619.1"/>
    </source>
</evidence>
<reference evidence="2" key="1">
    <citation type="submission" date="2023-04" db="EMBL/GenBank/DDBJ databases">
        <title>Phytophthora lilii NBRC 32176.</title>
        <authorList>
            <person name="Ichikawa N."/>
            <person name="Sato H."/>
            <person name="Tonouchi N."/>
        </authorList>
    </citation>
    <scope>NUCLEOTIDE SEQUENCE</scope>
    <source>
        <strain evidence="2">NBRC 32176</strain>
    </source>
</reference>
<name>A0A9W6TRA5_9STRA</name>
<accession>A0A9W6TRA5</accession>
<feature type="signal peptide" evidence="1">
    <location>
        <begin position="1"/>
        <end position="22"/>
    </location>
</feature>
<gene>
    <name evidence="2" type="ORF">Plil01_000647400</name>
</gene>
<keyword evidence="3" id="KW-1185">Reference proteome</keyword>
<evidence type="ECO:0000313" key="3">
    <source>
        <dbReference type="Proteomes" id="UP001165083"/>
    </source>
</evidence>
<organism evidence="2 3">
    <name type="scientific">Phytophthora lilii</name>
    <dbReference type="NCBI Taxonomy" id="2077276"/>
    <lineage>
        <taxon>Eukaryota</taxon>
        <taxon>Sar</taxon>
        <taxon>Stramenopiles</taxon>
        <taxon>Oomycota</taxon>
        <taxon>Peronosporomycetes</taxon>
        <taxon>Peronosporales</taxon>
        <taxon>Peronosporaceae</taxon>
        <taxon>Phytophthora</taxon>
    </lineage>
</organism>
<dbReference type="Proteomes" id="UP001165083">
    <property type="component" value="Unassembled WGS sequence"/>
</dbReference>
<protein>
    <submittedName>
        <fullName evidence="2">Unnamed protein product</fullName>
    </submittedName>
</protein>
<dbReference type="EMBL" id="BSXW01000289">
    <property type="protein sequence ID" value="GMF17619.1"/>
    <property type="molecule type" value="Genomic_DNA"/>
</dbReference>
<keyword evidence="1" id="KW-0732">Signal</keyword>
<comment type="caution">
    <text evidence="2">The sequence shown here is derived from an EMBL/GenBank/DDBJ whole genome shotgun (WGS) entry which is preliminary data.</text>
</comment>
<sequence>MQLVRWFFVLTFVACLSSTTVGSTNAVHETAISQFSPSDLSAFDEKLGEGQRALRGNDNNGKNSFETEERFFTKMLAKLIILRYGTPENSIDHIYMKYYKWGKNSK</sequence>
<proteinExistence type="predicted"/>